<dbReference type="OrthoDB" id="3262926at2759"/>
<dbReference type="RefSeq" id="XP_018033062.1">
    <property type="nucleotide sequence ID" value="XM_018178983.1"/>
</dbReference>
<dbReference type="AlphaFoldDB" id="A0A177C7H1"/>
<protein>
    <submittedName>
        <fullName evidence="1">Uncharacterized protein</fullName>
    </submittedName>
</protein>
<organism evidence="1 2">
    <name type="scientific">Paraphaeosphaeria sporulosa</name>
    <dbReference type="NCBI Taxonomy" id="1460663"/>
    <lineage>
        <taxon>Eukaryota</taxon>
        <taxon>Fungi</taxon>
        <taxon>Dikarya</taxon>
        <taxon>Ascomycota</taxon>
        <taxon>Pezizomycotina</taxon>
        <taxon>Dothideomycetes</taxon>
        <taxon>Pleosporomycetidae</taxon>
        <taxon>Pleosporales</taxon>
        <taxon>Massarineae</taxon>
        <taxon>Didymosphaeriaceae</taxon>
        <taxon>Paraphaeosphaeria</taxon>
    </lineage>
</organism>
<proteinExistence type="predicted"/>
<dbReference type="EMBL" id="KV441555">
    <property type="protein sequence ID" value="OAG02697.1"/>
    <property type="molecule type" value="Genomic_DNA"/>
</dbReference>
<accession>A0A177C7H1</accession>
<gene>
    <name evidence="1" type="ORF">CC84DRAFT_1166526</name>
</gene>
<evidence type="ECO:0000313" key="1">
    <source>
        <dbReference type="EMBL" id="OAG02697.1"/>
    </source>
</evidence>
<dbReference type="InParanoid" id="A0A177C7H1"/>
<dbReference type="GeneID" id="28762469"/>
<sequence length="60" mass="6706">MAQTAGAADFQVADEYTSPKTIERWTYIFGHSRMDTVKLITAQREYGLSQLSTECNSSSL</sequence>
<reference evidence="1 2" key="1">
    <citation type="submission" date="2016-05" db="EMBL/GenBank/DDBJ databases">
        <title>Comparative analysis of secretome profiles of manganese(II)-oxidizing ascomycete fungi.</title>
        <authorList>
            <consortium name="DOE Joint Genome Institute"/>
            <person name="Zeiner C.A."/>
            <person name="Purvine S.O."/>
            <person name="Zink E.M."/>
            <person name="Wu S."/>
            <person name="Pasa-Tolic L."/>
            <person name="Chaput D.L."/>
            <person name="Haridas S."/>
            <person name="Grigoriev I.V."/>
            <person name="Santelli C.M."/>
            <person name="Hansel C.M."/>
        </authorList>
    </citation>
    <scope>NUCLEOTIDE SEQUENCE [LARGE SCALE GENOMIC DNA]</scope>
    <source>
        <strain evidence="1 2">AP3s5-JAC2a</strain>
    </source>
</reference>
<dbReference type="Proteomes" id="UP000077069">
    <property type="component" value="Unassembled WGS sequence"/>
</dbReference>
<name>A0A177C7H1_9PLEO</name>
<keyword evidence="2" id="KW-1185">Reference proteome</keyword>
<evidence type="ECO:0000313" key="2">
    <source>
        <dbReference type="Proteomes" id="UP000077069"/>
    </source>
</evidence>